<accession>A0A097IIG0</accession>
<organism evidence="1 2">
    <name type="scientific">Corynebacterium doosanense CAU 212 = DSM 45436</name>
    <dbReference type="NCBI Taxonomy" id="558173"/>
    <lineage>
        <taxon>Bacteria</taxon>
        <taxon>Bacillati</taxon>
        <taxon>Actinomycetota</taxon>
        <taxon>Actinomycetes</taxon>
        <taxon>Mycobacteriales</taxon>
        <taxon>Corynebacteriaceae</taxon>
        <taxon>Corynebacterium</taxon>
    </lineage>
</organism>
<name>A0A097IIG0_9CORY</name>
<dbReference type="HOGENOM" id="CLU_2116907_0_0_11"/>
<reference evidence="1 2" key="1">
    <citation type="submission" date="2013-09" db="EMBL/GenBank/DDBJ databases">
        <title>Complete genome sequence of Corynebacterium doosanense CAU 212(T) (=DSM 45436(T)), isolated from activated sludge.</title>
        <authorList>
            <person name="Schaffert L."/>
            <person name="Albersmeier A."/>
            <person name="Kalinowski J."/>
            <person name="Ruckert C."/>
        </authorList>
    </citation>
    <scope>NUCLEOTIDE SEQUENCE [LARGE SCALE GENOMIC DNA]</scope>
    <source>
        <strain evidence="1 2">CAU 212</strain>
    </source>
</reference>
<dbReference type="RefSeq" id="WP_018022141.1">
    <property type="nucleotide sequence ID" value="NZ_AQUX01000005.1"/>
</dbReference>
<dbReference type="KEGG" id="cdo:CDOO_12125"/>
<protein>
    <submittedName>
        <fullName evidence="1">Uncharacterized protein</fullName>
    </submittedName>
</protein>
<dbReference type="Proteomes" id="UP000029914">
    <property type="component" value="Chromosome"/>
</dbReference>
<evidence type="ECO:0000313" key="2">
    <source>
        <dbReference type="Proteomes" id="UP000029914"/>
    </source>
</evidence>
<evidence type="ECO:0000313" key="1">
    <source>
        <dbReference type="EMBL" id="AIT61919.1"/>
    </source>
</evidence>
<dbReference type="eggNOG" id="ENOG5031GD0">
    <property type="taxonomic scope" value="Bacteria"/>
</dbReference>
<dbReference type="OrthoDB" id="4949223at2"/>
<sequence length="120" mass="13388">MSNHSTPLETDWVWTMPNIGTTWCTCGRDPLTGEPLHQVTRPLITRYVLETLGSIPVDMTNKEISLVVLKLWNRQEITPPLADALLASVNAVVGEVQENYPVDTAIAVIKHFSHTVVIRD</sequence>
<proteinExistence type="predicted"/>
<dbReference type="EMBL" id="CP006764">
    <property type="protein sequence ID" value="AIT61919.1"/>
    <property type="molecule type" value="Genomic_DNA"/>
</dbReference>
<gene>
    <name evidence="1" type="ORF">CDOO_12125</name>
</gene>
<dbReference type="AlphaFoldDB" id="A0A097IIG0"/>
<keyword evidence="2" id="KW-1185">Reference proteome</keyword>